<name>A0A9N9R6E1_9NEOP</name>
<protein>
    <recommendedName>
        <fullName evidence="3">Guanylyl cyclase</fullName>
    </recommendedName>
</protein>
<evidence type="ECO:0000313" key="2">
    <source>
        <dbReference type="Proteomes" id="UP001153714"/>
    </source>
</evidence>
<reference evidence="1" key="2">
    <citation type="submission" date="2022-10" db="EMBL/GenBank/DDBJ databases">
        <authorList>
            <consortium name="ENA_rothamsted_submissions"/>
            <consortium name="culmorum"/>
            <person name="King R."/>
        </authorList>
    </citation>
    <scope>NUCLEOTIDE SEQUENCE</scope>
</reference>
<organism evidence="1 2">
    <name type="scientific">Diatraea saccharalis</name>
    <name type="common">sugarcane borer</name>
    <dbReference type="NCBI Taxonomy" id="40085"/>
    <lineage>
        <taxon>Eukaryota</taxon>
        <taxon>Metazoa</taxon>
        <taxon>Ecdysozoa</taxon>
        <taxon>Arthropoda</taxon>
        <taxon>Hexapoda</taxon>
        <taxon>Insecta</taxon>
        <taxon>Pterygota</taxon>
        <taxon>Neoptera</taxon>
        <taxon>Endopterygota</taxon>
        <taxon>Lepidoptera</taxon>
        <taxon>Glossata</taxon>
        <taxon>Ditrysia</taxon>
        <taxon>Pyraloidea</taxon>
        <taxon>Crambidae</taxon>
        <taxon>Crambinae</taxon>
        <taxon>Diatraea</taxon>
    </lineage>
</organism>
<dbReference type="Pfam" id="PF09778">
    <property type="entry name" value="Guanylate_cyc_2"/>
    <property type="match status" value="1"/>
</dbReference>
<proteinExistence type="predicted"/>
<evidence type="ECO:0008006" key="3">
    <source>
        <dbReference type="Google" id="ProtNLM"/>
    </source>
</evidence>
<evidence type="ECO:0000313" key="1">
    <source>
        <dbReference type="EMBL" id="CAG9791140.1"/>
    </source>
</evidence>
<reference evidence="1" key="1">
    <citation type="submission" date="2021-12" db="EMBL/GenBank/DDBJ databases">
        <authorList>
            <person name="King R."/>
        </authorList>
    </citation>
    <scope>NUCLEOTIDE SEQUENCE</scope>
</reference>
<dbReference type="OrthoDB" id="206796at2759"/>
<sequence>MTSEDGKDEYSQNLVLHKLVHYQQRFSWDCGVACVMMLLEQEQRLYFLQNFSAICQEEGFNQSTWTIDLCYLLKRFGIEHTMYTTMLGVNEDYKKHSYYDRISDLVSGHFFLELITRHHTRTKI</sequence>
<dbReference type="PANTHER" id="PTHR31400">
    <property type="entry name" value="GUANYLYL CYCLASE DOMAIN CONTAINING PROTEIN 1 GUCD1"/>
    <property type="match status" value="1"/>
</dbReference>
<gene>
    <name evidence="1" type="ORF">DIATSA_LOCUS8772</name>
</gene>
<keyword evidence="2" id="KW-1185">Reference proteome</keyword>
<dbReference type="PANTHER" id="PTHR31400:SF1">
    <property type="entry name" value="PROTEIN GUCD1"/>
    <property type="match status" value="1"/>
</dbReference>
<dbReference type="AlphaFoldDB" id="A0A9N9R6E1"/>
<dbReference type="Proteomes" id="UP001153714">
    <property type="component" value="Chromosome 3"/>
</dbReference>
<accession>A0A9N9R6E1</accession>
<dbReference type="InterPro" id="IPR018616">
    <property type="entry name" value="GUCD1"/>
</dbReference>
<dbReference type="EMBL" id="OU893334">
    <property type="protein sequence ID" value="CAG9791140.1"/>
    <property type="molecule type" value="Genomic_DNA"/>
</dbReference>